<dbReference type="InterPro" id="IPR016032">
    <property type="entry name" value="Sig_transdc_resp-reg_C-effctor"/>
</dbReference>
<feature type="DNA-binding region" description="OmpR/PhoB-type" evidence="2">
    <location>
        <begin position="6"/>
        <end position="102"/>
    </location>
</feature>
<evidence type="ECO:0000313" key="5">
    <source>
        <dbReference type="EMBL" id="AXY01115.1"/>
    </source>
</evidence>
<dbReference type="Proteomes" id="UP000262832">
    <property type="component" value="Chromosome I"/>
</dbReference>
<keyword evidence="6" id="KW-1185">Reference proteome</keyword>
<feature type="domain" description="OmpR/PhoB-type" evidence="4">
    <location>
        <begin position="6"/>
        <end position="102"/>
    </location>
</feature>
<dbReference type="InterPro" id="IPR001867">
    <property type="entry name" value="OmpR/PhoB-type_DNA-bd"/>
</dbReference>
<feature type="transmembrane region" description="Helical" evidence="3">
    <location>
        <begin position="147"/>
        <end position="168"/>
    </location>
</feature>
<reference evidence="5 6" key="1">
    <citation type="submission" date="2018-08" db="EMBL/GenBank/DDBJ databases">
        <title>Genomic taxonomy of the Vibrionaceae family.</title>
        <authorList>
            <person name="Gomez-Gil B."/>
            <person name="Tanaka M."/>
            <person name="Sawabe T."/>
            <person name="Enciso-Ibarra K."/>
        </authorList>
    </citation>
    <scope>NUCLEOTIDE SEQUENCE [LARGE SCALE GENOMIC DNA]</scope>
    <source>
        <strain evidence="5 6">CAIM 1831</strain>
    </source>
</reference>
<dbReference type="InterPro" id="IPR036388">
    <property type="entry name" value="WH-like_DNA-bd_sf"/>
</dbReference>
<dbReference type="SMART" id="SM00862">
    <property type="entry name" value="Trans_reg_C"/>
    <property type="match status" value="1"/>
</dbReference>
<organism evidence="5 6">
    <name type="scientific">Vibrio alfacsensis</name>
    <dbReference type="NCBI Taxonomy" id="1074311"/>
    <lineage>
        <taxon>Bacteria</taxon>
        <taxon>Pseudomonadati</taxon>
        <taxon>Pseudomonadota</taxon>
        <taxon>Gammaproteobacteria</taxon>
        <taxon>Vibrionales</taxon>
        <taxon>Vibrionaceae</taxon>
        <taxon>Vibrio</taxon>
    </lineage>
</organism>
<keyword evidence="3" id="KW-0472">Membrane</keyword>
<sequence>MLSLEPPVYNVGDIYFSPTSGVIDNQGELSRLRAREANLFNELIKTFPEVLSRSTIEETLWKDSYATNATINQTVKALRFSLKDIDRTLIRTIPKQGYVLAIAPIKENGYGDLSPCFTSPNERVTEEIDTNKSSSEDSNQPIHSIRVVVAVCTIAIASFALSASGLFVSEPNRVSQKYGNHWVLFEPTENELSSLPVKPDETTKYITKHANYYRICSEKQGVLECQKVDF</sequence>
<dbReference type="Pfam" id="PF00486">
    <property type="entry name" value="Trans_reg_C"/>
    <property type="match status" value="1"/>
</dbReference>
<evidence type="ECO:0000256" key="1">
    <source>
        <dbReference type="ARBA" id="ARBA00023125"/>
    </source>
</evidence>
<keyword evidence="3" id="KW-1133">Transmembrane helix</keyword>
<proteinExistence type="predicted"/>
<evidence type="ECO:0000259" key="4">
    <source>
        <dbReference type="PROSITE" id="PS51755"/>
    </source>
</evidence>
<dbReference type="SUPFAM" id="SSF46894">
    <property type="entry name" value="C-terminal effector domain of the bipartite response regulators"/>
    <property type="match status" value="1"/>
</dbReference>
<gene>
    <name evidence="5" type="ORF">D1115_07705</name>
</gene>
<dbReference type="Gene3D" id="1.10.10.10">
    <property type="entry name" value="Winged helix-like DNA-binding domain superfamily/Winged helix DNA-binding domain"/>
    <property type="match status" value="1"/>
</dbReference>
<evidence type="ECO:0000256" key="2">
    <source>
        <dbReference type="PROSITE-ProRule" id="PRU01091"/>
    </source>
</evidence>
<evidence type="ECO:0000313" key="6">
    <source>
        <dbReference type="Proteomes" id="UP000262832"/>
    </source>
</evidence>
<dbReference type="PROSITE" id="PS51755">
    <property type="entry name" value="OMPR_PHOB"/>
    <property type="match status" value="1"/>
</dbReference>
<evidence type="ECO:0000256" key="3">
    <source>
        <dbReference type="SAM" id="Phobius"/>
    </source>
</evidence>
<protein>
    <recommendedName>
        <fullName evidence="4">OmpR/PhoB-type domain-containing protein</fullName>
    </recommendedName>
</protein>
<accession>A0ABN5PCV4</accession>
<dbReference type="EMBL" id="CP032093">
    <property type="protein sequence ID" value="AXY01115.1"/>
    <property type="molecule type" value="Genomic_DNA"/>
</dbReference>
<keyword evidence="3" id="KW-0812">Transmembrane</keyword>
<name>A0ABN5PCV4_9VIBR</name>
<keyword evidence="1 2" id="KW-0238">DNA-binding</keyword>